<feature type="compositionally biased region" description="Acidic residues" evidence="2">
    <location>
        <begin position="475"/>
        <end position="486"/>
    </location>
</feature>
<evidence type="ECO:0000256" key="1">
    <source>
        <dbReference type="SAM" id="Coils"/>
    </source>
</evidence>
<feature type="region of interest" description="Disordered" evidence="2">
    <location>
        <begin position="33"/>
        <end position="79"/>
    </location>
</feature>
<dbReference type="EMBL" id="FQXK01000007">
    <property type="protein sequence ID" value="SHH84818.1"/>
    <property type="molecule type" value="Genomic_DNA"/>
</dbReference>
<protein>
    <recommendedName>
        <fullName evidence="6">DUF3298 domain-containing protein</fullName>
    </recommendedName>
</protein>
<evidence type="ECO:0000256" key="2">
    <source>
        <dbReference type="SAM" id="MobiDB-lite"/>
    </source>
</evidence>
<evidence type="ECO:0000313" key="4">
    <source>
        <dbReference type="EMBL" id="SHH84818.1"/>
    </source>
</evidence>
<proteinExistence type="predicted"/>
<feature type="chain" id="PRO_5012974432" description="DUF3298 domain-containing protein" evidence="3">
    <location>
        <begin position="20"/>
        <end position="1005"/>
    </location>
</feature>
<dbReference type="GeneID" id="89510100"/>
<dbReference type="PROSITE" id="PS51257">
    <property type="entry name" value="PROKAR_LIPOPROTEIN"/>
    <property type="match status" value="1"/>
</dbReference>
<organism evidence="4 5">
    <name type="scientific">Butyrivibrio fibrisolvens DSM 3071</name>
    <dbReference type="NCBI Taxonomy" id="1121131"/>
    <lineage>
        <taxon>Bacteria</taxon>
        <taxon>Bacillati</taxon>
        <taxon>Bacillota</taxon>
        <taxon>Clostridia</taxon>
        <taxon>Lachnospirales</taxon>
        <taxon>Lachnospiraceae</taxon>
        <taxon>Butyrivibrio</taxon>
    </lineage>
</organism>
<reference evidence="5" key="1">
    <citation type="submission" date="2016-11" db="EMBL/GenBank/DDBJ databases">
        <authorList>
            <person name="Varghese N."/>
            <person name="Submissions S."/>
        </authorList>
    </citation>
    <scope>NUCLEOTIDE SEQUENCE [LARGE SCALE GENOMIC DNA]</scope>
    <source>
        <strain evidence="5">DSM 3071</strain>
    </source>
</reference>
<feature type="signal peptide" evidence="3">
    <location>
        <begin position="1"/>
        <end position="19"/>
    </location>
</feature>
<feature type="region of interest" description="Disordered" evidence="2">
    <location>
        <begin position="475"/>
        <end position="496"/>
    </location>
</feature>
<feature type="compositionally biased region" description="Basic and acidic residues" evidence="2">
    <location>
        <begin position="487"/>
        <end position="496"/>
    </location>
</feature>
<dbReference type="Proteomes" id="UP000184278">
    <property type="component" value="Unassembled WGS sequence"/>
</dbReference>
<name>A0A1M5WBL8_BUTFI</name>
<dbReference type="OrthoDB" id="2003120at2"/>
<sequence length="1005" mass="113995">MGNKRMRKLLSITMSMVMACSLTTGCGKLLTRGGGADSDDTSVSDSTTKDSEVNLSETNSIESKEVPKSDGTSDSSDNTPILLLHTDSDYAVNSKNNPAIHVNYNYLTLDKEYAQSHEALDKALESANEEILALESECFDQAKEDLSGSDDYTFDANYYTFFRRADGKYLSLINECCTFGTFDFDYYSFIAHSYYVESGKEIELSDIVADEDAFYTILSEKVKAVVDDDLYIYMGEYSNKDAEDFVKEIKDSLEDGTCSFTLDPQGVTFWFDSNVFSPMCASATVLFCEDADNTIFNEEFSKDIPDEWVMQMPTGDRTYFDANGDGEENSVIASVTYGFNTGGEYEYLYVSGFHLAYEEDSKSYSPEYEGSAGDYNFFLYHKGDKNLIIEDHDEFGYGEMSCYILEDGKIKDGDGINAGLAYSWDNAEDSEDIAPVFLPVNMNKVLVIEEVGGEEGESIACYLSVSEDGKLTLTEIDEDGDEDSEEADNKGGKSEDKEVDVAWAGEAVYYNDQILFRQYSSDAYRYNALWGELSNSDMQYIKGNLCTFDPNAPENGIKTICEDDGFGDMYLIDGQYIYSQKETGYSNNSSDMRRVYKTSLPDGEQEEICTGAIEGFSPDGKHFTVYNYTLDPYTHNFYIFKAGDVDVDHASYQTEKTTIYLTMDNDNAYLMEKEDDDKYIILQINNEGDIYRLAECDFSDMAEYGTVYPEYTKKGYVDNGKLHLQFDFYEGTGHFYYASAKVTVPICEDEGSFDDVLYEAEIEDFSADEDPQTLLPDKLEDIAYDYPEQESGSAIANVLQYYKVFDEGIFYTMAQCHREPLDDVGWRESYMLLNCTYYFLPAGAKEASSLFTLFEAPGSRGDLYQYEYYERQPTVYAYARFYADEDGHLVGAFYETVYTGGPETPTETSDVYYMGEFSDDFKFEHPKDDYTIEDFVVEDAKALEDLIRSEYSKEDIIIDDGVFDENGHLVYESDRVFTSDEYVYMCHICFDADGKINYIRPVIME</sequence>
<dbReference type="AlphaFoldDB" id="A0A1M5WBL8"/>
<evidence type="ECO:0000256" key="3">
    <source>
        <dbReference type="SAM" id="SignalP"/>
    </source>
</evidence>
<keyword evidence="1" id="KW-0175">Coiled coil</keyword>
<keyword evidence="5" id="KW-1185">Reference proteome</keyword>
<dbReference type="RefSeq" id="WP_073385972.1">
    <property type="nucleotide sequence ID" value="NZ_FQXK01000007.1"/>
</dbReference>
<keyword evidence="3" id="KW-0732">Signal</keyword>
<accession>A0A1M5WBL8</accession>
<feature type="coiled-coil region" evidence="1">
    <location>
        <begin position="117"/>
        <end position="144"/>
    </location>
</feature>
<feature type="compositionally biased region" description="Polar residues" evidence="2">
    <location>
        <begin position="70"/>
        <end position="79"/>
    </location>
</feature>
<gene>
    <name evidence="4" type="ORF">SAMN02745229_00989</name>
</gene>
<evidence type="ECO:0000313" key="5">
    <source>
        <dbReference type="Proteomes" id="UP000184278"/>
    </source>
</evidence>
<evidence type="ECO:0008006" key="6">
    <source>
        <dbReference type="Google" id="ProtNLM"/>
    </source>
</evidence>